<dbReference type="PANTHER" id="PTHR43156:SF2">
    <property type="entry name" value="STAGE II SPORULATION PROTEIN E"/>
    <property type="match status" value="1"/>
</dbReference>
<gene>
    <name evidence="4" type="ORF">HGA06_20275</name>
</gene>
<feature type="transmembrane region" description="Helical" evidence="2">
    <location>
        <begin position="15"/>
        <end position="31"/>
    </location>
</feature>
<dbReference type="SMART" id="SM00331">
    <property type="entry name" value="PP2C_SIG"/>
    <property type="match status" value="1"/>
</dbReference>
<dbReference type="Proteomes" id="UP000570003">
    <property type="component" value="Unassembled WGS sequence"/>
</dbReference>
<keyword evidence="1" id="KW-0378">Hydrolase</keyword>
<dbReference type="Pfam" id="PF07228">
    <property type="entry name" value="SpoIIE"/>
    <property type="match status" value="1"/>
</dbReference>
<evidence type="ECO:0000256" key="2">
    <source>
        <dbReference type="SAM" id="Phobius"/>
    </source>
</evidence>
<dbReference type="EMBL" id="JAAXOU010000345">
    <property type="protein sequence ID" value="NKY16380.1"/>
    <property type="molecule type" value="Genomic_DNA"/>
</dbReference>
<dbReference type="PANTHER" id="PTHR43156">
    <property type="entry name" value="STAGE II SPORULATION PROTEIN E-RELATED"/>
    <property type="match status" value="1"/>
</dbReference>
<dbReference type="FunFam" id="3.60.40.10:FF:000058">
    <property type="entry name" value="Stage II sporulation protein E"/>
    <property type="match status" value="1"/>
</dbReference>
<proteinExistence type="predicted"/>
<comment type="caution">
    <text evidence="4">The sequence shown here is derived from an EMBL/GenBank/DDBJ whole genome shotgun (WGS) entry which is preliminary data.</text>
</comment>
<keyword evidence="2" id="KW-0812">Transmembrane</keyword>
<dbReference type="Gene3D" id="3.60.40.10">
    <property type="entry name" value="PPM-type phosphatase domain"/>
    <property type="match status" value="1"/>
</dbReference>
<feature type="domain" description="PPM-type phosphatase" evidence="3">
    <location>
        <begin position="136"/>
        <end position="353"/>
    </location>
</feature>
<reference evidence="4 5" key="1">
    <citation type="submission" date="2020-04" db="EMBL/GenBank/DDBJ databases">
        <title>MicrobeNet Type strains.</title>
        <authorList>
            <person name="Nicholson A.C."/>
        </authorList>
    </citation>
    <scope>NUCLEOTIDE SEQUENCE [LARGE SCALE GENOMIC DNA]</scope>
    <source>
        <strain evidence="4 5">DSM 40738</strain>
    </source>
</reference>
<dbReference type="InterPro" id="IPR052016">
    <property type="entry name" value="Bact_Sigma-Reg"/>
</dbReference>
<evidence type="ECO:0000259" key="3">
    <source>
        <dbReference type="SMART" id="SM00331"/>
    </source>
</evidence>
<organism evidence="4 5">
    <name type="scientific">Streptomyces somaliensis (strain ATCC 33201 / DSM 40738 / JCM 12659 / KCTC 9044 / NCTC 11332 / NRRL B-12077 / IP 733)</name>
    <dbReference type="NCBI Taxonomy" id="1134445"/>
    <lineage>
        <taxon>Bacteria</taxon>
        <taxon>Bacillati</taxon>
        <taxon>Actinomycetota</taxon>
        <taxon>Actinomycetes</taxon>
        <taxon>Kitasatosporales</taxon>
        <taxon>Streptomycetaceae</taxon>
        <taxon>Streptomyces</taxon>
    </lineage>
</organism>
<sequence length="357" mass="36680">MYRVRREPPGVRPALWLRLLPWGLLAGVLVAQGMTPGTVQLGFALAVVAPLASLAHGALGTALVSAALTLVLALPHPWAPRAGGGDLLALGLIGVVSVLLARARVRREAQLTRVRTIAEAAQYAVLPPVPPRVGPVECGALYRAAGRAALVGGDLYDVQPGPYGVRAVVADVKGHGLSAVSTVSALLGAFREAVLDEPELTGVAARLDRRLVVDSSREGETELFATALLVEFPAGPGRGCGARVLSRGHPPPLLVAPEGVREVVLESGPPLGLGAAGSATPPPVTVPLEPSCVLLAYTDGVSEARDAAGEFYPLPQRVRPGQDPAALVGSVWRDVSAYAGEIDDDVALLALRVAPGG</sequence>
<dbReference type="RefSeq" id="WP_168440603.1">
    <property type="nucleotide sequence ID" value="NZ_JAAXOU010000345.1"/>
</dbReference>
<keyword evidence="2" id="KW-1133">Transmembrane helix</keyword>
<dbReference type="AlphaFoldDB" id="A0AA44DH67"/>
<dbReference type="GO" id="GO:0016791">
    <property type="term" value="F:phosphatase activity"/>
    <property type="evidence" value="ECO:0007669"/>
    <property type="project" value="TreeGrafter"/>
</dbReference>
<name>A0AA44DH67_STRE0</name>
<feature type="transmembrane region" description="Helical" evidence="2">
    <location>
        <begin position="43"/>
        <end position="75"/>
    </location>
</feature>
<evidence type="ECO:0000256" key="1">
    <source>
        <dbReference type="ARBA" id="ARBA00022801"/>
    </source>
</evidence>
<accession>A0AA44DH67</accession>
<feature type="transmembrane region" description="Helical" evidence="2">
    <location>
        <begin position="87"/>
        <end position="105"/>
    </location>
</feature>
<dbReference type="InterPro" id="IPR001932">
    <property type="entry name" value="PPM-type_phosphatase-like_dom"/>
</dbReference>
<protein>
    <submittedName>
        <fullName evidence="4">Serine/threonine-protein phosphatase</fullName>
    </submittedName>
</protein>
<evidence type="ECO:0000313" key="4">
    <source>
        <dbReference type="EMBL" id="NKY16380.1"/>
    </source>
</evidence>
<keyword evidence="2" id="KW-0472">Membrane</keyword>
<dbReference type="InterPro" id="IPR036457">
    <property type="entry name" value="PPM-type-like_dom_sf"/>
</dbReference>
<evidence type="ECO:0000313" key="5">
    <source>
        <dbReference type="Proteomes" id="UP000570003"/>
    </source>
</evidence>
<keyword evidence="5" id="KW-1185">Reference proteome</keyword>